<protein>
    <submittedName>
        <fullName evidence="2">Uncharacterized protein</fullName>
    </submittedName>
</protein>
<reference evidence="3" key="1">
    <citation type="journal article" date="2019" name="Int. J. Syst. Evol. Microbiol.">
        <title>The Global Catalogue of Microorganisms (GCM) 10K type strain sequencing project: providing services to taxonomists for standard genome sequencing and annotation.</title>
        <authorList>
            <consortium name="The Broad Institute Genomics Platform"/>
            <consortium name="The Broad Institute Genome Sequencing Center for Infectious Disease"/>
            <person name="Wu L."/>
            <person name="Ma J."/>
        </authorList>
    </citation>
    <scope>NUCLEOTIDE SEQUENCE [LARGE SCALE GENOMIC DNA]</scope>
    <source>
        <strain evidence="3">JCM 18459</strain>
    </source>
</reference>
<sequence>MARAAGAEGAGGVVVAGVALVLVGLVAVAFVAGGRHREGPGEGERNGDGRGCCCSAGPREASSHVLLSPNVEADLDELWVSGSPVQRKE</sequence>
<keyword evidence="1" id="KW-1133">Transmembrane helix</keyword>
<keyword evidence="1" id="KW-0812">Transmembrane</keyword>
<evidence type="ECO:0000313" key="3">
    <source>
        <dbReference type="Proteomes" id="UP001500221"/>
    </source>
</evidence>
<evidence type="ECO:0000256" key="1">
    <source>
        <dbReference type="SAM" id="Phobius"/>
    </source>
</evidence>
<feature type="transmembrane region" description="Helical" evidence="1">
    <location>
        <begin position="12"/>
        <end position="32"/>
    </location>
</feature>
<keyword evidence="3" id="KW-1185">Reference proteome</keyword>
<accession>A0ABP9PG28</accession>
<proteinExistence type="predicted"/>
<comment type="caution">
    <text evidence="2">The sequence shown here is derived from an EMBL/GenBank/DDBJ whole genome shotgun (WGS) entry which is preliminary data.</text>
</comment>
<organism evidence="2 3">
    <name type="scientific">Nocardioides marinquilinus</name>
    <dbReference type="NCBI Taxonomy" id="1210400"/>
    <lineage>
        <taxon>Bacteria</taxon>
        <taxon>Bacillati</taxon>
        <taxon>Actinomycetota</taxon>
        <taxon>Actinomycetes</taxon>
        <taxon>Propionibacteriales</taxon>
        <taxon>Nocardioidaceae</taxon>
        <taxon>Nocardioides</taxon>
    </lineage>
</organism>
<dbReference type="Proteomes" id="UP001500221">
    <property type="component" value="Unassembled WGS sequence"/>
</dbReference>
<dbReference type="EMBL" id="BAABKG010000002">
    <property type="protein sequence ID" value="GAA5145612.1"/>
    <property type="molecule type" value="Genomic_DNA"/>
</dbReference>
<keyword evidence="1" id="KW-0472">Membrane</keyword>
<gene>
    <name evidence="2" type="ORF">GCM10023340_15230</name>
</gene>
<name>A0ABP9PG28_9ACTN</name>
<evidence type="ECO:0000313" key="2">
    <source>
        <dbReference type="EMBL" id="GAA5145612.1"/>
    </source>
</evidence>